<dbReference type="GO" id="GO:0097171">
    <property type="term" value="P:ADP-L-glycero-beta-D-manno-heptose biosynthetic process"/>
    <property type="evidence" value="ECO:0007669"/>
    <property type="project" value="UniProtKB-UniPathway"/>
</dbReference>
<feature type="binding site" evidence="4">
    <location>
        <position position="180"/>
    </location>
    <ligand>
        <name>NADP(+)</name>
        <dbReference type="ChEBI" id="CHEBI:58349"/>
    </ligand>
</feature>
<dbReference type="InterPro" id="IPR001509">
    <property type="entry name" value="Epimerase_deHydtase"/>
</dbReference>
<dbReference type="STRING" id="706587.Desti_1673"/>
<reference evidence="7" key="1">
    <citation type="submission" date="2012-06" db="EMBL/GenBank/DDBJ databases">
        <title>Complete sequence of chromosome of Desulfomonile tiedjei DSM 6799.</title>
        <authorList>
            <person name="Lucas S."/>
            <person name="Copeland A."/>
            <person name="Lapidus A."/>
            <person name="Glavina del Rio T."/>
            <person name="Dalin E."/>
            <person name="Tice H."/>
            <person name="Bruce D."/>
            <person name="Goodwin L."/>
            <person name="Pitluck S."/>
            <person name="Peters L."/>
            <person name="Ovchinnikova G."/>
            <person name="Zeytun A."/>
            <person name="Lu M."/>
            <person name="Kyrpides N."/>
            <person name="Mavromatis K."/>
            <person name="Ivanova N."/>
            <person name="Brettin T."/>
            <person name="Detter J.C."/>
            <person name="Han C."/>
            <person name="Larimer F."/>
            <person name="Land M."/>
            <person name="Hauser L."/>
            <person name="Markowitz V."/>
            <person name="Cheng J.-F."/>
            <person name="Hugenholtz P."/>
            <person name="Woyke T."/>
            <person name="Wu D."/>
            <person name="Spring S."/>
            <person name="Schroeder M."/>
            <person name="Brambilla E."/>
            <person name="Klenk H.-P."/>
            <person name="Eisen J.A."/>
        </authorList>
    </citation>
    <scope>NUCLEOTIDE SEQUENCE [LARGE SCALE GENOMIC DNA]</scope>
    <source>
        <strain evidence="7">ATCC 49306 / DSM 6799 / DCB-1</strain>
    </source>
</reference>
<feature type="binding site" evidence="4">
    <location>
        <position position="53"/>
    </location>
    <ligand>
        <name>NADP(+)</name>
        <dbReference type="ChEBI" id="CHEBI:58349"/>
    </ligand>
</feature>
<accession>I4C493</accession>
<feature type="binding site" evidence="4">
    <location>
        <begin position="31"/>
        <end position="32"/>
    </location>
    <ligand>
        <name>NADP(+)</name>
        <dbReference type="ChEBI" id="CHEBI:58349"/>
    </ligand>
</feature>
<dbReference type="RefSeq" id="WP_014809532.1">
    <property type="nucleotide sequence ID" value="NC_018025.1"/>
</dbReference>
<comment type="catalytic activity">
    <reaction evidence="4">
        <text>ADP-D-glycero-beta-D-manno-heptose = ADP-L-glycero-beta-D-manno-heptose</text>
        <dbReference type="Rhea" id="RHEA:17577"/>
        <dbReference type="ChEBI" id="CHEBI:59967"/>
        <dbReference type="ChEBI" id="CHEBI:61506"/>
        <dbReference type="EC" id="5.1.3.20"/>
    </reaction>
</comment>
<dbReference type="PANTHER" id="PTHR43103">
    <property type="entry name" value="NUCLEOSIDE-DIPHOSPHATE-SUGAR EPIMERASE"/>
    <property type="match status" value="1"/>
</dbReference>
<dbReference type="PANTHER" id="PTHR43103:SF3">
    <property type="entry name" value="ADP-L-GLYCERO-D-MANNO-HEPTOSE-6-EPIMERASE"/>
    <property type="match status" value="1"/>
</dbReference>
<feature type="binding site" evidence="4">
    <location>
        <position position="172"/>
    </location>
    <ligand>
        <name>NADP(+)</name>
        <dbReference type="ChEBI" id="CHEBI:58349"/>
    </ligand>
</feature>
<comment type="function">
    <text evidence="4">Catalyzes the interconversion between ADP-D-glycero-beta-D-manno-heptose and ADP-L-glycero-beta-D-manno-heptose via an epimerization at carbon 6 of the heptose.</text>
</comment>
<feature type="binding site" evidence="4">
    <location>
        <position position="282"/>
    </location>
    <ligand>
        <name>substrate</name>
    </ligand>
</feature>
<dbReference type="InterPro" id="IPR011912">
    <property type="entry name" value="Heptose_epim"/>
</dbReference>
<feature type="binding site" evidence="4">
    <location>
        <position position="38"/>
    </location>
    <ligand>
        <name>NADP(+)</name>
        <dbReference type="ChEBI" id="CHEBI:58349"/>
    </ligand>
</feature>
<feature type="binding site" evidence="4">
    <location>
        <position position="182"/>
    </location>
    <ligand>
        <name>substrate</name>
    </ligand>
</feature>
<proteinExistence type="inferred from homology"/>
<dbReference type="HAMAP" id="MF_01601">
    <property type="entry name" value="Heptose_epimerase"/>
    <property type="match status" value="1"/>
</dbReference>
<evidence type="ECO:0000256" key="3">
    <source>
        <dbReference type="ARBA" id="ARBA00023277"/>
    </source>
</evidence>
<dbReference type="GO" id="GO:0050661">
    <property type="term" value="F:NADP binding"/>
    <property type="evidence" value="ECO:0007669"/>
    <property type="project" value="InterPro"/>
</dbReference>
<dbReference type="InterPro" id="IPR036291">
    <property type="entry name" value="NAD(P)-bd_dom_sf"/>
</dbReference>
<dbReference type="EMBL" id="CP003360">
    <property type="protein sequence ID" value="AFM24384.1"/>
    <property type="molecule type" value="Genomic_DNA"/>
</dbReference>
<dbReference type="PATRIC" id="fig|706587.4.peg.1911"/>
<dbReference type="OrthoDB" id="9803010at2"/>
<feature type="binding site" evidence="4">
    <location>
        <position position="92"/>
    </location>
    <ligand>
        <name>NADP(+)</name>
        <dbReference type="ChEBI" id="CHEBI:58349"/>
    </ligand>
</feature>
<feature type="binding site" evidence="4">
    <location>
        <position position="148"/>
    </location>
    <ligand>
        <name>NADP(+)</name>
        <dbReference type="ChEBI" id="CHEBI:58349"/>
    </ligand>
</feature>
<feature type="binding site" evidence="4">
    <location>
        <position position="171"/>
    </location>
    <ligand>
        <name>substrate</name>
    </ligand>
</feature>
<name>I4C493_DESTA</name>
<keyword evidence="3 4" id="KW-0119">Carbohydrate metabolism</keyword>
<evidence type="ECO:0000256" key="2">
    <source>
        <dbReference type="ARBA" id="ARBA00023235"/>
    </source>
</evidence>
<sequence>MIIVTGGAGFIGSNIVRALNEAGEDDILIVDRLGQTEKWKNLLDLKFVDYEHKDDFLVRLERGLYDHGIWAVFHLGACSSTTEKNADYLMENNFQFSQKLASRFAGKRGVRFIYASSAATYGDGAQGYSDDHEAVARLLPLNMYGYSKQLFDWWALRTGILKTAVGIKYFNVYGPYEYHKADMRSVVIRSFFQIKKTGKVKLFKSYRPEYKDGEQVRDFIYVKDAVKITLHFLERPEVNGIFNAGTGTPRSFNDLAAGVFSALDLPVNIEYIDMPEGLEKKYQYHTCAETTKLKFAGFRDKLFTLESGIRDYVLNYLEKADAEA</sequence>
<feature type="binding site" evidence="4">
    <location>
        <position position="217"/>
    </location>
    <ligand>
        <name>substrate</name>
    </ligand>
</feature>
<dbReference type="CDD" id="cd05248">
    <property type="entry name" value="ADP_GME_SDR_e"/>
    <property type="match status" value="1"/>
</dbReference>
<dbReference type="NCBIfam" id="TIGR02197">
    <property type="entry name" value="heptose_epim"/>
    <property type="match status" value="1"/>
</dbReference>
<feature type="binding site" evidence="4">
    <location>
        <begin position="10"/>
        <end position="11"/>
    </location>
    <ligand>
        <name>NADP(+)</name>
        <dbReference type="ChEBI" id="CHEBI:58349"/>
    </ligand>
</feature>
<dbReference type="KEGG" id="dti:Desti_1673"/>
<dbReference type="eggNOG" id="COG0451">
    <property type="taxonomic scope" value="Bacteria"/>
</dbReference>
<dbReference type="Proteomes" id="UP000006055">
    <property type="component" value="Chromosome"/>
</dbReference>
<feature type="domain" description="NAD-dependent epimerase/dehydratase" evidence="5">
    <location>
        <begin position="2"/>
        <end position="245"/>
    </location>
</feature>
<organism evidence="6 7">
    <name type="scientific">Desulfomonile tiedjei (strain ATCC 49306 / DSM 6799 / DCB-1)</name>
    <dbReference type="NCBI Taxonomy" id="706587"/>
    <lineage>
        <taxon>Bacteria</taxon>
        <taxon>Pseudomonadati</taxon>
        <taxon>Thermodesulfobacteriota</taxon>
        <taxon>Desulfomonilia</taxon>
        <taxon>Desulfomonilales</taxon>
        <taxon>Desulfomonilaceae</taxon>
        <taxon>Desulfomonile</taxon>
    </lineage>
</organism>
<feature type="active site" description="Proton acceptor" evidence="4">
    <location>
        <position position="180"/>
    </location>
</feature>
<comment type="cofactor">
    <cofactor evidence="4">
        <name>NADP(+)</name>
        <dbReference type="ChEBI" id="CHEBI:58349"/>
    </cofactor>
    <text evidence="4">Binds 1 NADP(+) per subunit.</text>
</comment>
<comment type="similarity">
    <text evidence="4">Belongs to the NAD(P)-dependent epimerase/dehydratase family. HldD subfamily.</text>
</comment>
<dbReference type="Pfam" id="PF01370">
    <property type="entry name" value="Epimerase"/>
    <property type="match status" value="1"/>
</dbReference>
<evidence type="ECO:0000313" key="6">
    <source>
        <dbReference type="EMBL" id="AFM24384.1"/>
    </source>
</evidence>
<dbReference type="SUPFAM" id="SSF51735">
    <property type="entry name" value="NAD(P)-binding Rossmann-fold domains"/>
    <property type="match status" value="1"/>
</dbReference>
<gene>
    <name evidence="4" type="primary">hldD</name>
    <name evidence="6" type="ordered locus">Desti_1673</name>
</gene>
<evidence type="ECO:0000256" key="4">
    <source>
        <dbReference type="HAMAP-Rule" id="MF_01601"/>
    </source>
</evidence>
<dbReference type="UniPathway" id="UPA00356">
    <property type="reaction ID" value="UER00440"/>
</dbReference>
<dbReference type="Gene3D" id="3.90.25.10">
    <property type="entry name" value="UDP-galactose 4-epimerase, domain 1"/>
    <property type="match status" value="1"/>
</dbReference>
<dbReference type="Gene3D" id="3.40.50.720">
    <property type="entry name" value="NAD(P)-binding Rossmann-like Domain"/>
    <property type="match status" value="1"/>
</dbReference>
<evidence type="ECO:0000313" key="7">
    <source>
        <dbReference type="Proteomes" id="UP000006055"/>
    </source>
</evidence>
<feature type="active site" description="Proton acceptor" evidence="4">
    <location>
        <position position="144"/>
    </location>
</feature>
<dbReference type="EC" id="5.1.3.20" evidence="4"/>
<keyword evidence="2 4" id="KW-0413">Isomerase</keyword>
<dbReference type="HOGENOM" id="CLU_007383_1_3_7"/>
<comment type="caution">
    <text evidence="4">Lacks conserved residue(s) required for the propagation of feature annotation.</text>
</comment>
<keyword evidence="7" id="KW-1185">Reference proteome</keyword>
<dbReference type="GO" id="GO:0005975">
    <property type="term" value="P:carbohydrate metabolic process"/>
    <property type="evidence" value="ECO:0007669"/>
    <property type="project" value="UniProtKB-UniRule"/>
</dbReference>
<dbReference type="GO" id="GO:0008712">
    <property type="term" value="F:ADP-glyceromanno-heptose 6-epimerase activity"/>
    <property type="evidence" value="ECO:0007669"/>
    <property type="project" value="UniProtKB-UniRule"/>
</dbReference>
<comment type="subunit">
    <text evidence="4">Homopentamer.</text>
</comment>
<protein>
    <recommendedName>
        <fullName evidence="4">ADP-L-glycero-D-manno-heptose-6-epimerase</fullName>
        <ecNumber evidence="4">5.1.3.20</ecNumber>
    </recommendedName>
    <alternativeName>
        <fullName evidence="4">ADP-L-glycero-beta-D-manno-heptose-6-epimerase</fullName>
        <shortName evidence="4">ADP-glyceromanno-heptose 6-epimerase</shortName>
        <shortName evidence="4">ADP-hep 6-epimerase</shortName>
        <shortName evidence="4">AGME</shortName>
    </alternativeName>
</protein>
<feature type="binding site" evidence="4">
    <location>
        <begin position="75"/>
        <end position="79"/>
    </location>
    <ligand>
        <name>NADP(+)</name>
        <dbReference type="ChEBI" id="CHEBI:58349"/>
    </ligand>
</feature>
<keyword evidence="1 4" id="KW-0521">NADP</keyword>
<comment type="pathway">
    <text evidence="4">Nucleotide-sugar biosynthesis; ADP-L-glycero-beta-D-manno-heptose biosynthesis; ADP-L-glycero-beta-D-manno-heptose from D-glycero-beta-D-manno-heptose 7-phosphate: step 4/4.</text>
</comment>
<comment type="domain">
    <text evidence="4">Contains a large N-terminal NADP-binding domain, and a smaller C-terminal substrate-binding domain.</text>
</comment>
<evidence type="ECO:0000259" key="5">
    <source>
        <dbReference type="Pfam" id="PF01370"/>
    </source>
</evidence>
<evidence type="ECO:0000256" key="1">
    <source>
        <dbReference type="ARBA" id="ARBA00022857"/>
    </source>
</evidence>
<dbReference type="AlphaFoldDB" id="I4C493"/>
<feature type="binding site" evidence="4">
    <location>
        <begin position="203"/>
        <end position="206"/>
    </location>
    <ligand>
        <name>substrate</name>
    </ligand>
</feature>